<evidence type="ECO:0008006" key="2">
    <source>
        <dbReference type="Google" id="ProtNLM"/>
    </source>
</evidence>
<dbReference type="RefSeq" id="YP_009480850.1">
    <property type="nucleotide sequence ID" value="NC_037665.1"/>
</dbReference>
<accession>A0A2U7UEJ3</accession>
<dbReference type="KEGG" id="vg:36841309"/>
<name>A0A2U7UEJ3_9VIRU</name>
<sequence>MESAPKESRDILPDELWSIVLVGHADVDDFGDCGDGVEPRWRFAARLVCRTWCAIIDKAKPSLWGTLHIAAARMWLPHRLMAWGRGRVVCASALADWATRRTHTMDWNDHGNVDRFCQWVAQCASDGAQSLATDMAIVLAATGVPALVHIALEYTIVPDTLSRGRIHSGVAVTHAVVDDMITDDAFANPSLDVVYQTPPVWRHTRHVSPQRHLASLVAEAVVKNGSRDAIDIVLRSAPWAMTMSLVVRAAALNDDVTTVDALFALADPPLLHVLGAIKGLSGPRVITYCLDAAQNPKGRPWAVQFRDWLLDSDNRAWLVEDAIAADNGRALALYDARLSYWDGESGSITAARVRPAIDTDKAIKLVCRQRAIDCAHWLWERAQRGGRDEEMRVLAALTKGACRLSADDDDMPCSDDSDALLSWLCDGPPRYDPRDEGDFGRLDRLILATCTRFDVDPDSFAWLCERWPDDVAHTQPLWVAGIVRVACDRANSHPDGVYGIERMVAALEQVSARQGRDAADALVVAVDIWAFLFERFNRALSHPDVDDCEAVFATIQHVWSRCADDGDQRVTDRLAHERSMTLFCIDPRSYRPWRCTWADASVWRRWCRVRPMALHASPRDPAYRVWLTERGLIADQHGN</sequence>
<dbReference type="GeneID" id="36841309"/>
<dbReference type="Proteomes" id="UP000249758">
    <property type="component" value="Segment"/>
</dbReference>
<proteinExistence type="predicted"/>
<gene>
    <name evidence="1" type="ORF">pmac_cds_166</name>
</gene>
<organism evidence="1">
    <name type="scientific">Pandoravirus macleodensis</name>
    <dbReference type="NCBI Taxonomy" id="2107707"/>
    <lineage>
        <taxon>Viruses</taxon>
        <taxon>Pandoravirus</taxon>
    </lineage>
</organism>
<reference evidence="1" key="1">
    <citation type="journal article" date="2018" name="Nat. Commun.">
        <title>Diversity and evolution of the emerging Pandoraviridae family.</title>
        <authorList>
            <person name="Legendre M."/>
            <person name="Fabre E."/>
            <person name="Poirot O."/>
            <person name="Jeudy S."/>
            <person name="Lartigue A."/>
            <person name="Alempic J.M."/>
            <person name="Beucher L."/>
            <person name="Philippe N."/>
            <person name="Bertaux L."/>
            <person name="Christo-Foroux E."/>
            <person name="Labadie K."/>
            <person name="Coute Y."/>
            <person name="Abergel C."/>
            <person name="Claverie J.M."/>
        </authorList>
    </citation>
    <scope>NUCLEOTIDE SEQUENCE [LARGE SCALE GENOMIC DNA]</scope>
    <source>
        <strain evidence="1">Macleodensis</strain>
    </source>
</reference>
<dbReference type="EMBL" id="MG011691">
    <property type="protein sequence ID" value="AVK76854.1"/>
    <property type="molecule type" value="Genomic_DNA"/>
</dbReference>
<evidence type="ECO:0000313" key="1">
    <source>
        <dbReference type="EMBL" id="AVK76854.1"/>
    </source>
</evidence>
<protein>
    <recommendedName>
        <fullName evidence="2">F-box incomplete domain containing protein</fullName>
    </recommendedName>
</protein>